<reference evidence="3 4" key="1">
    <citation type="submission" date="2015-05" db="EMBL/GenBank/DDBJ databases">
        <title>Genome sequencing and analysis of members of genus Stenotrophomonas.</title>
        <authorList>
            <person name="Patil P.P."/>
            <person name="Midha S."/>
            <person name="Patil P.B."/>
        </authorList>
    </citation>
    <scope>NUCLEOTIDE SEQUENCE [LARGE SCALE GENOMIC DNA]</scope>
    <source>
        <strain evidence="3 4">DSM 12575</strain>
    </source>
</reference>
<dbReference type="Gene3D" id="3.40.50.1110">
    <property type="entry name" value="SGNH hydrolase"/>
    <property type="match status" value="2"/>
</dbReference>
<dbReference type="InterPro" id="IPR008979">
    <property type="entry name" value="Galactose-bd-like_sf"/>
</dbReference>
<dbReference type="SUPFAM" id="SSF49785">
    <property type="entry name" value="Galactose-binding domain-like"/>
    <property type="match status" value="1"/>
</dbReference>
<dbReference type="InterPro" id="IPR039329">
    <property type="entry name" value="SIAE"/>
</dbReference>
<organism evidence="3 4">
    <name type="scientific">Stenotrophomonas nitritireducens</name>
    <dbReference type="NCBI Taxonomy" id="83617"/>
    <lineage>
        <taxon>Bacteria</taxon>
        <taxon>Pseudomonadati</taxon>
        <taxon>Pseudomonadota</taxon>
        <taxon>Gammaproteobacteria</taxon>
        <taxon>Lysobacterales</taxon>
        <taxon>Lysobacteraceae</taxon>
        <taxon>Stenotrophomonas</taxon>
    </lineage>
</organism>
<dbReference type="PANTHER" id="PTHR22901">
    <property type="entry name" value="SIALATE O-ACETYLESTERASE"/>
    <property type="match status" value="1"/>
</dbReference>
<evidence type="ECO:0000256" key="1">
    <source>
        <dbReference type="ARBA" id="ARBA00022801"/>
    </source>
</evidence>
<dbReference type="RefSeq" id="WP_055770255.1">
    <property type="nucleotide sequence ID" value="NZ_LDJG01000012.1"/>
</dbReference>
<evidence type="ECO:0000313" key="4">
    <source>
        <dbReference type="Proteomes" id="UP000050902"/>
    </source>
</evidence>
<protein>
    <submittedName>
        <fullName evidence="3">9-O-acetylesterase</fullName>
    </submittedName>
</protein>
<dbReference type="InterPro" id="IPR013783">
    <property type="entry name" value="Ig-like_fold"/>
</dbReference>
<keyword evidence="1" id="KW-0378">Hydrolase</keyword>
<accession>A0ABR5NK90</accession>
<dbReference type="SUPFAM" id="SSF52266">
    <property type="entry name" value="SGNH hydrolase"/>
    <property type="match status" value="1"/>
</dbReference>
<sequence length="642" mass="68029">MLLALAGNAFSARAADPPLLHPLFQDHAVVQRDRPIPVWGQAAPGAQVQVELAGRRVETQAGDDGRWQARLPALEAGGPHELIARSGGQTRRVADVLVGDVWLCSGQSNMELQVHRSLNARAEIAGADNDRIRLLKVPQAGMPAPHRDFAGPVRWQPATPANVPDFSAACYYFARELQKDVDVPMGLINASLGGSRIEAWLSAGALRGAGDYGDALDVLAQYAHAPQAASARWGELWDAWWNAQPGVAAGDRPWLPQAAAAGWRAAPPQLGNYQAWGVPGLEHFTGMLWYRAKLRLSAAQAAQGATLALGNVDEIDQTWVNGRGVGSSYGGDARAYPLPAGLLREGDNLIVVNALNTYLDGGLVGPKDTRALLLADGTRIALDDAGWEYRTVPPGMATPPLAPWLSASGKTTLYNGMVAPLGQYALRGALWYQGESNTGEAAAYPGLLRAYRSDLRAQFGAGLPLLVVQLANYGAAPTRPQESGSAQLRQAQRMVAAEDARSGLAVAIDIGERGDIHPANKQELGRRLARAARHVVYGERLPASGPVPLAARREGDAVAVRFGDIGDGLVAYGGDGPLGFELCGDATGSCRYADARIRGDEVLLRADVSAATRVRYGWADSPVVTLYDGAGLPAGPFEIRIP</sequence>
<evidence type="ECO:0000259" key="2">
    <source>
        <dbReference type="Pfam" id="PF03629"/>
    </source>
</evidence>
<gene>
    <name evidence="3" type="ORF">ABB22_08785</name>
</gene>
<comment type="caution">
    <text evidence="3">The sequence shown here is derived from an EMBL/GenBank/DDBJ whole genome shotgun (WGS) entry which is preliminary data.</text>
</comment>
<dbReference type="InterPro" id="IPR005181">
    <property type="entry name" value="SASA"/>
</dbReference>
<keyword evidence="4" id="KW-1185">Reference proteome</keyword>
<name>A0ABR5NK90_9GAMM</name>
<evidence type="ECO:0000313" key="3">
    <source>
        <dbReference type="EMBL" id="KRG57551.1"/>
    </source>
</evidence>
<dbReference type="Proteomes" id="UP000050902">
    <property type="component" value="Unassembled WGS sequence"/>
</dbReference>
<feature type="domain" description="Sialate O-acetylesterase" evidence="2">
    <location>
        <begin position="404"/>
        <end position="532"/>
    </location>
</feature>
<dbReference type="InterPro" id="IPR036514">
    <property type="entry name" value="SGNH_hydro_sf"/>
</dbReference>
<dbReference type="EMBL" id="LDJG01000012">
    <property type="protein sequence ID" value="KRG57551.1"/>
    <property type="molecule type" value="Genomic_DNA"/>
</dbReference>
<proteinExistence type="predicted"/>
<dbReference type="Pfam" id="PF03629">
    <property type="entry name" value="SASA"/>
    <property type="match status" value="1"/>
</dbReference>
<dbReference type="PANTHER" id="PTHR22901:SF0">
    <property type="entry name" value="SIALATE O-ACETYLESTERASE"/>
    <property type="match status" value="1"/>
</dbReference>
<dbReference type="Gene3D" id="2.60.40.10">
    <property type="entry name" value="Immunoglobulins"/>
    <property type="match status" value="1"/>
</dbReference>